<evidence type="ECO:0000313" key="4">
    <source>
        <dbReference type="Proteomes" id="UP000585474"/>
    </source>
</evidence>
<dbReference type="EMBL" id="BJWL01000013">
    <property type="protein sequence ID" value="GFY99207.1"/>
    <property type="molecule type" value="Genomic_DNA"/>
</dbReference>
<feature type="region of interest" description="Disordered" evidence="2">
    <location>
        <begin position="77"/>
        <end position="138"/>
    </location>
</feature>
<feature type="compositionally biased region" description="Polar residues" evidence="2">
    <location>
        <begin position="176"/>
        <end position="189"/>
    </location>
</feature>
<feature type="compositionally biased region" description="Polar residues" evidence="2">
    <location>
        <begin position="263"/>
        <end position="278"/>
    </location>
</feature>
<evidence type="ECO:0000256" key="2">
    <source>
        <dbReference type="SAM" id="MobiDB-lite"/>
    </source>
</evidence>
<reference evidence="3 4" key="1">
    <citation type="submission" date="2019-07" db="EMBL/GenBank/DDBJ databases">
        <title>De Novo Assembly of kiwifruit Actinidia rufa.</title>
        <authorList>
            <person name="Sugita-Konishi S."/>
            <person name="Sato K."/>
            <person name="Mori E."/>
            <person name="Abe Y."/>
            <person name="Kisaki G."/>
            <person name="Hamano K."/>
            <person name="Suezawa K."/>
            <person name="Otani M."/>
            <person name="Fukuda T."/>
            <person name="Manabe T."/>
            <person name="Gomi K."/>
            <person name="Tabuchi M."/>
            <person name="Akimitsu K."/>
            <person name="Kataoka I."/>
        </authorList>
    </citation>
    <scope>NUCLEOTIDE SEQUENCE [LARGE SCALE GENOMIC DNA]</scope>
    <source>
        <strain evidence="4">cv. Fuchu</strain>
    </source>
</reference>
<keyword evidence="1" id="KW-0175">Coiled coil</keyword>
<proteinExistence type="predicted"/>
<feature type="coiled-coil region" evidence="1">
    <location>
        <begin position="207"/>
        <end position="234"/>
    </location>
</feature>
<accession>A0A7J0FMP0</accession>
<organism evidence="3 4">
    <name type="scientific">Actinidia rufa</name>
    <dbReference type="NCBI Taxonomy" id="165716"/>
    <lineage>
        <taxon>Eukaryota</taxon>
        <taxon>Viridiplantae</taxon>
        <taxon>Streptophyta</taxon>
        <taxon>Embryophyta</taxon>
        <taxon>Tracheophyta</taxon>
        <taxon>Spermatophyta</taxon>
        <taxon>Magnoliopsida</taxon>
        <taxon>eudicotyledons</taxon>
        <taxon>Gunneridae</taxon>
        <taxon>Pentapetalae</taxon>
        <taxon>asterids</taxon>
        <taxon>Ericales</taxon>
        <taxon>Actinidiaceae</taxon>
        <taxon>Actinidia</taxon>
    </lineage>
</organism>
<dbReference type="AlphaFoldDB" id="A0A7J0FMP0"/>
<feature type="region of interest" description="Disordered" evidence="2">
    <location>
        <begin position="236"/>
        <end position="287"/>
    </location>
</feature>
<comment type="caution">
    <text evidence="3">The sequence shown here is derived from an EMBL/GenBank/DDBJ whole genome shotgun (WGS) entry which is preliminary data.</text>
</comment>
<feature type="region of interest" description="Disordered" evidence="2">
    <location>
        <begin position="14"/>
        <end position="34"/>
    </location>
</feature>
<feature type="compositionally biased region" description="Low complexity" evidence="2">
    <location>
        <begin position="18"/>
        <end position="30"/>
    </location>
</feature>
<feature type="region of interest" description="Disordered" evidence="2">
    <location>
        <begin position="170"/>
        <end position="189"/>
    </location>
</feature>
<name>A0A7J0FMP0_9ERIC</name>
<gene>
    <name evidence="3" type="ORF">Acr_13g0006080</name>
</gene>
<evidence type="ECO:0000256" key="1">
    <source>
        <dbReference type="SAM" id="Coils"/>
    </source>
</evidence>
<sequence length="287" mass="30707">MSCDEFKCLYSLSPLPDSGGTTSRRGLTRTYSEDHRATGSRGFLDLGAPGLRGYFEVSKVMDSKTFKKYFARGRMEVSSSGGENIASGDESESCPSRGDLQCRSPSRGDLQCRSPSRIDSVERSILEMTPMTPPPRRAKWILRRGKEAMPHPPPKRTKSNKGAINVAGQLLAPGGPSTSPTYNLSPGASMMSSASVARKILNGVAPSDSAELEMVKAQNQTSQAEGQLADLGEKAMKTEAEPKGKSEAMARTQLRIPLPHTLTRVSNSARGSSSTITPNLGVDLASI</sequence>
<dbReference type="Proteomes" id="UP000585474">
    <property type="component" value="Unassembled WGS sequence"/>
</dbReference>
<evidence type="ECO:0000313" key="3">
    <source>
        <dbReference type="EMBL" id="GFY99207.1"/>
    </source>
</evidence>
<keyword evidence="4" id="KW-1185">Reference proteome</keyword>
<protein>
    <submittedName>
        <fullName evidence="3">Uncharacterized protein</fullName>
    </submittedName>
</protein>
<feature type="compositionally biased region" description="Basic and acidic residues" evidence="2">
    <location>
        <begin position="236"/>
        <end position="248"/>
    </location>
</feature>